<evidence type="ECO:0000256" key="1">
    <source>
        <dbReference type="ARBA" id="ARBA00022801"/>
    </source>
</evidence>
<comment type="caution">
    <text evidence="3">The sequence shown here is derived from an EMBL/GenBank/DDBJ whole genome shotgun (WGS) entry which is preliminary data.</text>
</comment>
<proteinExistence type="predicted"/>
<evidence type="ECO:0000259" key="2">
    <source>
        <dbReference type="Pfam" id="PF00149"/>
    </source>
</evidence>
<dbReference type="AlphaFoldDB" id="A0A151B508"/>
<dbReference type="InterPro" id="IPR050535">
    <property type="entry name" value="DNA_Repair-Maintenance_Comp"/>
</dbReference>
<protein>
    <submittedName>
        <fullName evidence="3">Putative metallophosphoesterase YhaO</fullName>
    </submittedName>
</protein>
<gene>
    <name evidence="3" type="primary">yhaO</name>
    <name evidence="3" type="ORF">CLTEP_09880</name>
</gene>
<reference evidence="3 4" key="1">
    <citation type="submission" date="2016-02" db="EMBL/GenBank/DDBJ databases">
        <title>Genome sequence of Clostridium tepidiprofundi DSM 19306.</title>
        <authorList>
            <person name="Poehlein A."/>
            <person name="Daniel R."/>
        </authorList>
    </citation>
    <scope>NUCLEOTIDE SEQUENCE [LARGE SCALE GENOMIC DNA]</scope>
    <source>
        <strain evidence="3 4">DSM 19306</strain>
    </source>
</reference>
<dbReference type="PATRIC" id="fig|1121338.3.peg.1020"/>
<dbReference type="STRING" id="1121338.CLTEP_09880"/>
<dbReference type="GO" id="GO:0016787">
    <property type="term" value="F:hydrolase activity"/>
    <property type="evidence" value="ECO:0007669"/>
    <property type="project" value="UniProtKB-KW"/>
</dbReference>
<evidence type="ECO:0000313" key="3">
    <source>
        <dbReference type="EMBL" id="KYH34995.1"/>
    </source>
</evidence>
<dbReference type="PANTHER" id="PTHR30337">
    <property type="entry name" value="COMPONENT OF ATP-DEPENDENT DSDNA EXONUCLEASE"/>
    <property type="match status" value="1"/>
</dbReference>
<dbReference type="Gene3D" id="3.60.21.10">
    <property type="match status" value="1"/>
</dbReference>
<evidence type="ECO:0000313" key="4">
    <source>
        <dbReference type="Proteomes" id="UP000075531"/>
    </source>
</evidence>
<sequence>MKSKRGFCFIHAADIHLGSFLSYKGNMPKEIQSICKNAVYKAFEKICTTAINSKVDFMLISGDIYDVEFPSVKANKFFIEQCNRLNENNINVYMIYGNHDVGQDKKELFDLPCNVYIFGSERVERIEILKENDIIAKIIGQSYKYKRMGSNVLKNYFEDDDNTFNIALLHTSLQPSNNNYIPCTVTELMSKKNIDYWALGHVHKYSIINKERPFIAFPGIPQGRDMGEEGIGGCLLVGVNNNKIEEIKFVPTSSVVYKKVEITIDDKLNALENISDLEEILLNKAEEIIDIKLPEKDYIKGYIIQWIVTGRTKLYKQINNLSEEDIEVLIDKINANFNNSIPFLWTNSILFRVMDDIPELDDLVDKNRTFKEIRNVVNELYEDRDSRKEVIKNMGSIWSEKFQCDEKKYERFIMNDEIYESILKQAENLIIQNILGNDE</sequence>
<accession>A0A151B508</accession>
<dbReference type="InterPro" id="IPR041796">
    <property type="entry name" value="Mre11_N"/>
</dbReference>
<dbReference type="RefSeq" id="WP_066823436.1">
    <property type="nucleotide sequence ID" value="NZ_LTBA01000007.1"/>
</dbReference>
<dbReference type="Pfam" id="PF00149">
    <property type="entry name" value="Metallophos"/>
    <property type="match status" value="1"/>
</dbReference>
<organism evidence="3 4">
    <name type="scientific">Clostridium tepidiprofundi DSM 19306</name>
    <dbReference type="NCBI Taxonomy" id="1121338"/>
    <lineage>
        <taxon>Bacteria</taxon>
        <taxon>Bacillati</taxon>
        <taxon>Bacillota</taxon>
        <taxon>Clostridia</taxon>
        <taxon>Eubacteriales</taxon>
        <taxon>Clostridiaceae</taxon>
        <taxon>Clostridium</taxon>
    </lineage>
</organism>
<dbReference type="InterPro" id="IPR014576">
    <property type="entry name" value="Pesterase_YhaO"/>
</dbReference>
<keyword evidence="4" id="KW-1185">Reference proteome</keyword>
<dbReference type="InterPro" id="IPR029052">
    <property type="entry name" value="Metallo-depent_PP-like"/>
</dbReference>
<dbReference type="Proteomes" id="UP000075531">
    <property type="component" value="Unassembled WGS sequence"/>
</dbReference>
<dbReference type="EMBL" id="LTBA01000007">
    <property type="protein sequence ID" value="KYH34995.1"/>
    <property type="molecule type" value="Genomic_DNA"/>
</dbReference>
<dbReference type="SUPFAM" id="SSF56300">
    <property type="entry name" value="Metallo-dependent phosphatases"/>
    <property type="match status" value="1"/>
</dbReference>
<dbReference type="InterPro" id="IPR004843">
    <property type="entry name" value="Calcineurin-like_PHP"/>
</dbReference>
<dbReference type="PANTHER" id="PTHR30337:SF7">
    <property type="entry name" value="PHOSPHOESTERASE"/>
    <property type="match status" value="1"/>
</dbReference>
<feature type="domain" description="Calcineurin-like phosphoesterase" evidence="2">
    <location>
        <begin position="9"/>
        <end position="205"/>
    </location>
</feature>
<name>A0A151B508_9CLOT</name>
<dbReference type="CDD" id="cd00840">
    <property type="entry name" value="MPP_Mre11_N"/>
    <property type="match status" value="1"/>
</dbReference>
<keyword evidence="1" id="KW-0378">Hydrolase</keyword>
<dbReference type="PIRSF" id="PIRSF033091">
    <property type="entry name" value="Pesterase_YhaO"/>
    <property type="match status" value="1"/>
</dbReference>